<name>A0ACC0S5M3_POPTR</name>
<keyword evidence="2" id="KW-1185">Reference proteome</keyword>
<protein>
    <submittedName>
        <fullName evidence="1">Uncharacterized protein</fullName>
    </submittedName>
</protein>
<gene>
    <name evidence="1" type="ORF">POPTR_012G110900v4</name>
</gene>
<organism evidence="1 2">
    <name type="scientific">Populus trichocarpa</name>
    <name type="common">Western balsam poplar</name>
    <name type="synonym">Populus balsamifera subsp. trichocarpa</name>
    <dbReference type="NCBI Taxonomy" id="3694"/>
    <lineage>
        <taxon>Eukaryota</taxon>
        <taxon>Viridiplantae</taxon>
        <taxon>Streptophyta</taxon>
        <taxon>Embryophyta</taxon>
        <taxon>Tracheophyta</taxon>
        <taxon>Spermatophyta</taxon>
        <taxon>Magnoliopsida</taxon>
        <taxon>eudicotyledons</taxon>
        <taxon>Gunneridae</taxon>
        <taxon>Pentapetalae</taxon>
        <taxon>rosids</taxon>
        <taxon>fabids</taxon>
        <taxon>Malpighiales</taxon>
        <taxon>Salicaceae</taxon>
        <taxon>Saliceae</taxon>
        <taxon>Populus</taxon>
    </lineage>
</organism>
<sequence length="144" mass="16315">MAFRSTGYWKWLTSRLRGNAHATSTSPKRQVYAGPAADFGYLDLVEEVRKTSVKADFTYTGLLKAPNVRVKKKLRETIPVVVVPDKVVDEGKKFVEKSFYRKAAHVQEFEIGIQYMPNPICKDVYAHPLKAETLKSVGIEPQQL</sequence>
<proteinExistence type="predicted"/>
<dbReference type="Proteomes" id="UP000006729">
    <property type="component" value="Chromosome 12"/>
</dbReference>
<evidence type="ECO:0000313" key="1">
    <source>
        <dbReference type="EMBL" id="KAI9384793.1"/>
    </source>
</evidence>
<accession>A0ACC0S5M3</accession>
<evidence type="ECO:0000313" key="2">
    <source>
        <dbReference type="Proteomes" id="UP000006729"/>
    </source>
</evidence>
<comment type="caution">
    <text evidence="1">The sequence shown here is derived from an EMBL/GenBank/DDBJ whole genome shotgun (WGS) entry which is preliminary data.</text>
</comment>
<reference evidence="1 2" key="1">
    <citation type="journal article" date="2006" name="Science">
        <title>The genome of black cottonwood, Populus trichocarpa (Torr. &amp; Gray).</title>
        <authorList>
            <person name="Tuskan G.A."/>
            <person name="Difazio S."/>
            <person name="Jansson S."/>
            <person name="Bohlmann J."/>
            <person name="Grigoriev I."/>
            <person name="Hellsten U."/>
            <person name="Putnam N."/>
            <person name="Ralph S."/>
            <person name="Rombauts S."/>
            <person name="Salamov A."/>
            <person name="Schein J."/>
            <person name="Sterck L."/>
            <person name="Aerts A."/>
            <person name="Bhalerao R.R."/>
            <person name="Bhalerao R.P."/>
            <person name="Blaudez D."/>
            <person name="Boerjan W."/>
            <person name="Brun A."/>
            <person name="Brunner A."/>
            <person name="Busov V."/>
            <person name="Campbell M."/>
            <person name="Carlson J."/>
            <person name="Chalot M."/>
            <person name="Chapman J."/>
            <person name="Chen G.L."/>
            <person name="Cooper D."/>
            <person name="Coutinho P.M."/>
            <person name="Couturier J."/>
            <person name="Covert S."/>
            <person name="Cronk Q."/>
            <person name="Cunningham R."/>
            <person name="Davis J."/>
            <person name="Degroeve S."/>
            <person name="Dejardin A."/>
            <person name="Depamphilis C."/>
            <person name="Detter J."/>
            <person name="Dirks B."/>
            <person name="Dubchak I."/>
            <person name="Duplessis S."/>
            <person name="Ehlting J."/>
            <person name="Ellis B."/>
            <person name="Gendler K."/>
            <person name="Goodstein D."/>
            <person name="Gribskov M."/>
            <person name="Grimwood J."/>
            <person name="Groover A."/>
            <person name="Gunter L."/>
            <person name="Hamberger B."/>
            <person name="Heinze B."/>
            <person name="Helariutta Y."/>
            <person name="Henrissat B."/>
            <person name="Holligan D."/>
            <person name="Holt R."/>
            <person name="Huang W."/>
            <person name="Islam-Faridi N."/>
            <person name="Jones S."/>
            <person name="Jones-Rhoades M."/>
            <person name="Jorgensen R."/>
            <person name="Joshi C."/>
            <person name="Kangasjarvi J."/>
            <person name="Karlsson J."/>
            <person name="Kelleher C."/>
            <person name="Kirkpatrick R."/>
            <person name="Kirst M."/>
            <person name="Kohler A."/>
            <person name="Kalluri U."/>
            <person name="Larimer F."/>
            <person name="Leebens-Mack J."/>
            <person name="Leple J.C."/>
            <person name="Locascio P."/>
            <person name="Lou Y."/>
            <person name="Lucas S."/>
            <person name="Martin F."/>
            <person name="Montanini B."/>
            <person name="Napoli C."/>
            <person name="Nelson D.R."/>
            <person name="Nelson C."/>
            <person name="Nieminen K."/>
            <person name="Nilsson O."/>
            <person name="Pereda V."/>
            <person name="Peter G."/>
            <person name="Philippe R."/>
            <person name="Pilate G."/>
            <person name="Poliakov A."/>
            <person name="Razumovskaya J."/>
            <person name="Richardson P."/>
            <person name="Rinaldi C."/>
            <person name="Ritland K."/>
            <person name="Rouze P."/>
            <person name="Ryaboy D."/>
            <person name="Schmutz J."/>
            <person name="Schrader J."/>
            <person name="Segerman B."/>
            <person name="Shin H."/>
            <person name="Siddiqui A."/>
            <person name="Sterky F."/>
            <person name="Terry A."/>
            <person name="Tsai C.J."/>
            <person name="Uberbacher E."/>
            <person name="Unneberg P."/>
            <person name="Vahala J."/>
            <person name="Wall K."/>
            <person name="Wessler S."/>
            <person name="Yang G."/>
            <person name="Yin T."/>
            <person name="Douglas C."/>
            <person name="Marra M."/>
            <person name="Sandberg G."/>
            <person name="Van de Peer Y."/>
            <person name="Rokhsar D."/>
        </authorList>
    </citation>
    <scope>NUCLEOTIDE SEQUENCE [LARGE SCALE GENOMIC DNA]</scope>
    <source>
        <strain evidence="2">cv. Nisqually</strain>
    </source>
</reference>
<dbReference type="EMBL" id="CM009301">
    <property type="protein sequence ID" value="KAI9384793.1"/>
    <property type="molecule type" value="Genomic_DNA"/>
</dbReference>